<evidence type="ECO:0000256" key="1">
    <source>
        <dbReference type="SAM" id="MobiDB-lite"/>
    </source>
</evidence>
<name>A0ABW6KIM5_9BACI</name>
<dbReference type="EMBL" id="JBIACK010000011">
    <property type="protein sequence ID" value="MFE8702698.1"/>
    <property type="molecule type" value="Genomic_DNA"/>
</dbReference>
<evidence type="ECO:0008006" key="5">
    <source>
        <dbReference type="Google" id="ProtNLM"/>
    </source>
</evidence>
<feature type="region of interest" description="Disordered" evidence="1">
    <location>
        <begin position="31"/>
        <end position="53"/>
    </location>
</feature>
<sequence>MKNKLILSSMSAVLSLGLLSACGVDNTRMNDTDGADYTPVRYNQNDNGRYNNNGVFDRDHNVFDNDLRRNTRDVDPVEFDTDEDLDLDMDNNDFDMTDNDNRTRNNGILRNNNTGVRPHGGNMGTGTR</sequence>
<proteinExistence type="predicted"/>
<evidence type="ECO:0000313" key="3">
    <source>
        <dbReference type="EMBL" id="MFE8702698.1"/>
    </source>
</evidence>
<protein>
    <recommendedName>
        <fullName evidence="5">Lipoprotein</fullName>
    </recommendedName>
</protein>
<keyword evidence="4" id="KW-1185">Reference proteome</keyword>
<evidence type="ECO:0000313" key="4">
    <source>
        <dbReference type="Proteomes" id="UP001601059"/>
    </source>
</evidence>
<feature type="compositionally biased region" description="Low complexity" evidence="1">
    <location>
        <begin position="41"/>
        <end position="53"/>
    </location>
</feature>
<comment type="caution">
    <text evidence="3">The sequence shown here is derived from an EMBL/GenBank/DDBJ whole genome shotgun (WGS) entry which is preliminary data.</text>
</comment>
<dbReference type="PROSITE" id="PS51257">
    <property type="entry name" value="PROKAR_LIPOPROTEIN"/>
    <property type="match status" value="1"/>
</dbReference>
<organism evidence="3 4">
    <name type="scientific">Cytobacillus spartinae</name>
    <dbReference type="NCBI Taxonomy" id="3299023"/>
    <lineage>
        <taxon>Bacteria</taxon>
        <taxon>Bacillati</taxon>
        <taxon>Bacillota</taxon>
        <taxon>Bacilli</taxon>
        <taxon>Bacillales</taxon>
        <taxon>Bacillaceae</taxon>
        <taxon>Cytobacillus</taxon>
    </lineage>
</organism>
<reference evidence="3 4" key="1">
    <citation type="submission" date="2024-08" db="EMBL/GenBank/DDBJ databases">
        <title>Two novel Cytobacillus novel species.</title>
        <authorList>
            <person name="Liu G."/>
        </authorList>
    </citation>
    <scope>NUCLEOTIDE SEQUENCE [LARGE SCALE GENOMIC DNA]</scope>
    <source>
        <strain evidence="3 4">FJAT-54145</strain>
    </source>
</reference>
<keyword evidence="2" id="KW-0732">Signal</keyword>
<dbReference type="RefSeq" id="WP_389362662.1">
    <property type="nucleotide sequence ID" value="NZ_JBIACK010000011.1"/>
</dbReference>
<gene>
    <name evidence="3" type="ORF">ACFYKX_19025</name>
</gene>
<dbReference type="Proteomes" id="UP001601059">
    <property type="component" value="Unassembled WGS sequence"/>
</dbReference>
<feature type="chain" id="PRO_5047188207" description="Lipoprotein" evidence="2">
    <location>
        <begin position="21"/>
        <end position="128"/>
    </location>
</feature>
<feature type="region of interest" description="Disordered" evidence="1">
    <location>
        <begin position="82"/>
        <end position="128"/>
    </location>
</feature>
<feature type="signal peptide" evidence="2">
    <location>
        <begin position="1"/>
        <end position="20"/>
    </location>
</feature>
<accession>A0ABW6KIM5</accession>
<evidence type="ECO:0000256" key="2">
    <source>
        <dbReference type="SAM" id="SignalP"/>
    </source>
</evidence>
<feature type="compositionally biased region" description="Acidic residues" evidence="1">
    <location>
        <begin position="82"/>
        <end position="98"/>
    </location>
</feature>